<feature type="compositionally biased region" description="Basic and acidic residues" evidence="1">
    <location>
        <begin position="1"/>
        <end position="19"/>
    </location>
</feature>
<evidence type="ECO:0000313" key="2">
    <source>
        <dbReference type="EMBL" id="MEQ2198514.1"/>
    </source>
</evidence>
<feature type="compositionally biased region" description="Basic residues" evidence="1">
    <location>
        <begin position="25"/>
        <end position="41"/>
    </location>
</feature>
<proteinExistence type="predicted"/>
<protein>
    <submittedName>
        <fullName evidence="2">Uncharacterized protein</fullName>
    </submittedName>
</protein>
<dbReference type="Proteomes" id="UP001434883">
    <property type="component" value="Unassembled WGS sequence"/>
</dbReference>
<name>A0ABV0QRQ6_9TELE</name>
<reference evidence="2 3" key="1">
    <citation type="submission" date="2021-06" db="EMBL/GenBank/DDBJ databases">
        <authorList>
            <person name="Palmer J.M."/>
        </authorList>
    </citation>
    <scope>NUCLEOTIDE SEQUENCE [LARGE SCALE GENOMIC DNA]</scope>
    <source>
        <strain evidence="2 3">XC_2019</strain>
        <tissue evidence="2">Muscle</tissue>
    </source>
</reference>
<gene>
    <name evidence="2" type="ORF">XENOCAPTIV_013964</name>
</gene>
<evidence type="ECO:0000313" key="3">
    <source>
        <dbReference type="Proteomes" id="UP001434883"/>
    </source>
</evidence>
<organism evidence="2 3">
    <name type="scientific">Xenoophorus captivus</name>
    <dbReference type="NCBI Taxonomy" id="1517983"/>
    <lineage>
        <taxon>Eukaryota</taxon>
        <taxon>Metazoa</taxon>
        <taxon>Chordata</taxon>
        <taxon>Craniata</taxon>
        <taxon>Vertebrata</taxon>
        <taxon>Euteleostomi</taxon>
        <taxon>Actinopterygii</taxon>
        <taxon>Neopterygii</taxon>
        <taxon>Teleostei</taxon>
        <taxon>Neoteleostei</taxon>
        <taxon>Acanthomorphata</taxon>
        <taxon>Ovalentaria</taxon>
        <taxon>Atherinomorphae</taxon>
        <taxon>Cyprinodontiformes</taxon>
        <taxon>Goodeidae</taxon>
        <taxon>Xenoophorus</taxon>
    </lineage>
</organism>
<keyword evidence="3" id="KW-1185">Reference proteome</keyword>
<dbReference type="EMBL" id="JAHRIN010019708">
    <property type="protein sequence ID" value="MEQ2198514.1"/>
    <property type="molecule type" value="Genomic_DNA"/>
</dbReference>
<accession>A0ABV0QRQ6</accession>
<feature type="region of interest" description="Disordered" evidence="1">
    <location>
        <begin position="1"/>
        <end position="78"/>
    </location>
</feature>
<evidence type="ECO:0000256" key="1">
    <source>
        <dbReference type="SAM" id="MobiDB-lite"/>
    </source>
</evidence>
<comment type="caution">
    <text evidence="2">The sequence shown here is derived from an EMBL/GenBank/DDBJ whole genome shotgun (WGS) entry which is preliminary data.</text>
</comment>
<sequence>MDVHESVHSGGDLIRDNESAFKVPNTKRKPKEFKGAKPKKMQVKEKAGEESESNALTDSDSDRESSDSSIPDGQRTNGYSLDQIRSFLEVTKGKRDVAIDDFFPNRKLFVDSVKWLMRQRTSDGLKDTEIYILLKLMQKIRARIK</sequence>